<evidence type="ECO:0000256" key="6">
    <source>
        <dbReference type="ARBA" id="ARBA00022960"/>
    </source>
</evidence>
<dbReference type="SUPFAM" id="SSF63418">
    <property type="entry name" value="MurE/MurF N-terminal domain"/>
    <property type="match status" value="1"/>
</dbReference>
<comment type="catalytic activity">
    <reaction evidence="10 11">
        <text>D-alanyl-D-alanine + UDP-N-acetyl-alpha-D-muramoyl-L-alanyl-gamma-D-glutamyl-meso-2,6-diaminopimelate + ATP = UDP-N-acetyl-alpha-D-muramoyl-L-alanyl-gamma-D-glutamyl-meso-2,6-diaminopimeloyl-D-alanyl-D-alanine + ADP + phosphate + H(+)</text>
        <dbReference type="Rhea" id="RHEA:28374"/>
        <dbReference type="ChEBI" id="CHEBI:15378"/>
        <dbReference type="ChEBI" id="CHEBI:30616"/>
        <dbReference type="ChEBI" id="CHEBI:43474"/>
        <dbReference type="ChEBI" id="CHEBI:57822"/>
        <dbReference type="ChEBI" id="CHEBI:61386"/>
        <dbReference type="ChEBI" id="CHEBI:83905"/>
        <dbReference type="ChEBI" id="CHEBI:456216"/>
        <dbReference type="EC" id="6.3.2.10"/>
    </reaction>
</comment>
<keyword evidence="8 10" id="KW-0131">Cell cycle</keyword>
<feature type="region of interest" description="Disordered" evidence="12">
    <location>
        <begin position="454"/>
        <end position="474"/>
    </location>
</feature>
<feature type="binding site" evidence="10">
    <location>
        <begin position="108"/>
        <end position="114"/>
    </location>
    <ligand>
        <name>ATP</name>
        <dbReference type="ChEBI" id="CHEBI:30616"/>
    </ligand>
</feature>
<dbReference type="InterPro" id="IPR051046">
    <property type="entry name" value="MurCDEF_CellWall_CoF430Synth"/>
</dbReference>
<keyword evidence="17" id="KW-1185">Reference proteome</keyword>
<dbReference type="RefSeq" id="WP_130649583.1">
    <property type="nucleotide sequence ID" value="NZ_BMHA01000003.1"/>
</dbReference>
<dbReference type="Pfam" id="PF08245">
    <property type="entry name" value="Mur_ligase_M"/>
    <property type="match status" value="1"/>
</dbReference>
<dbReference type="Pfam" id="PF02875">
    <property type="entry name" value="Mur_ligase_C"/>
    <property type="match status" value="1"/>
</dbReference>
<protein>
    <recommendedName>
        <fullName evidence="10 11">UDP-N-acetylmuramoyl-tripeptide--D-alanyl-D-alanine ligase</fullName>
        <ecNumber evidence="10 11">6.3.2.10</ecNumber>
    </recommendedName>
    <alternativeName>
        <fullName evidence="10">D-alanyl-D-alanine-adding enzyme</fullName>
    </alternativeName>
</protein>
<dbReference type="OrthoDB" id="9800958at2"/>
<sequence>MIPLALQEVAAAVGGELVGDARTEIRTVSTDSRTVADGALFVALPGERADGHDHVAAAVTAGAAAVLVSRPMDAGVPEVRVADTWLAVRALAADVRRRVDPATVAVTGSVGKTTVKDLTAAALGSQRRTVAARGSFNNELGVPLTLLELTADTQALVTEIGARHVGDIATLAPVAAPDVAVVTAVAGVHLEIFGSIERVAVAKRELVESLGPSGVAVLNVADPRVAAMATAAPAVISVALDDPRADVHARDVVLDRHARASATAVTPWGRVPLTLPIAGRHHVGNALLALAVAGHLEVDLHAAAAALAGAPVSRWRGEVVEAGDVVVVNDAYNANPTSVGAALDTLVAVERTGRTHAVLGVMAEIGDDHHREHVAVGARCAELGVDELVVVGDLAVGMAEGARAAGLAHVVEVPDADTALEHLLASVAPGDVVLVKASRVGGLERVADGLVEARGERDTAGTPRDARNSEAPLP</sequence>
<comment type="pathway">
    <text evidence="10 11">Cell wall biogenesis; peptidoglycan biosynthesis.</text>
</comment>
<dbReference type="Gene3D" id="3.40.1190.10">
    <property type="entry name" value="Mur-like, catalytic domain"/>
    <property type="match status" value="1"/>
</dbReference>
<dbReference type="InterPro" id="IPR013221">
    <property type="entry name" value="Mur_ligase_cen"/>
</dbReference>
<feature type="domain" description="Mur ligase C-terminal" evidence="14">
    <location>
        <begin position="316"/>
        <end position="439"/>
    </location>
</feature>
<dbReference type="Proteomes" id="UP000650511">
    <property type="component" value="Unassembled WGS sequence"/>
</dbReference>
<dbReference type="GO" id="GO:0005737">
    <property type="term" value="C:cytoplasm"/>
    <property type="evidence" value="ECO:0007669"/>
    <property type="project" value="UniProtKB-SubCell"/>
</dbReference>
<dbReference type="InterPro" id="IPR035911">
    <property type="entry name" value="MurE/MurF_N"/>
</dbReference>
<comment type="caution">
    <text evidence="16">The sequence shown here is derived from an EMBL/GenBank/DDBJ whole genome shotgun (WGS) entry which is preliminary data.</text>
</comment>
<evidence type="ECO:0000259" key="13">
    <source>
        <dbReference type="Pfam" id="PF01225"/>
    </source>
</evidence>
<dbReference type="InterPro" id="IPR004101">
    <property type="entry name" value="Mur_ligase_C"/>
</dbReference>
<dbReference type="GO" id="GO:0071555">
    <property type="term" value="P:cell wall organization"/>
    <property type="evidence" value="ECO:0007669"/>
    <property type="project" value="UniProtKB-KW"/>
</dbReference>
<evidence type="ECO:0000256" key="3">
    <source>
        <dbReference type="ARBA" id="ARBA00022618"/>
    </source>
</evidence>
<reference evidence="16" key="2">
    <citation type="submission" date="2020-09" db="EMBL/GenBank/DDBJ databases">
        <authorList>
            <person name="Sun Q."/>
            <person name="Zhou Y."/>
        </authorList>
    </citation>
    <scope>NUCLEOTIDE SEQUENCE</scope>
    <source>
        <strain evidence="16">CGMCC 1.14988</strain>
    </source>
</reference>
<evidence type="ECO:0000256" key="11">
    <source>
        <dbReference type="RuleBase" id="RU004136"/>
    </source>
</evidence>
<evidence type="ECO:0000259" key="14">
    <source>
        <dbReference type="Pfam" id="PF02875"/>
    </source>
</evidence>
<dbReference type="GO" id="GO:0008360">
    <property type="term" value="P:regulation of cell shape"/>
    <property type="evidence" value="ECO:0007669"/>
    <property type="project" value="UniProtKB-KW"/>
</dbReference>
<keyword evidence="6 10" id="KW-0133">Cell shape</keyword>
<dbReference type="Pfam" id="PF01225">
    <property type="entry name" value="Mur_ligase"/>
    <property type="match status" value="1"/>
</dbReference>
<evidence type="ECO:0000313" key="16">
    <source>
        <dbReference type="EMBL" id="GGI04319.1"/>
    </source>
</evidence>
<dbReference type="HAMAP" id="MF_02019">
    <property type="entry name" value="MurF"/>
    <property type="match status" value="1"/>
</dbReference>
<evidence type="ECO:0000256" key="7">
    <source>
        <dbReference type="ARBA" id="ARBA00022984"/>
    </source>
</evidence>
<keyword evidence="5 10" id="KW-0067">ATP-binding</keyword>
<evidence type="ECO:0000256" key="2">
    <source>
        <dbReference type="ARBA" id="ARBA00022598"/>
    </source>
</evidence>
<evidence type="ECO:0000256" key="5">
    <source>
        <dbReference type="ARBA" id="ARBA00022840"/>
    </source>
</evidence>
<evidence type="ECO:0000256" key="12">
    <source>
        <dbReference type="SAM" id="MobiDB-lite"/>
    </source>
</evidence>
<evidence type="ECO:0000256" key="9">
    <source>
        <dbReference type="ARBA" id="ARBA00023316"/>
    </source>
</evidence>
<dbReference type="GO" id="GO:0047480">
    <property type="term" value="F:UDP-N-acetylmuramoyl-tripeptide-D-alanyl-D-alanine ligase activity"/>
    <property type="evidence" value="ECO:0007669"/>
    <property type="project" value="UniProtKB-UniRule"/>
</dbReference>
<dbReference type="InterPro" id="IPR000713">
    <property type="entry name" value="Mur_ligase_N"/>
</dbReference>
<accession>A0A8J3A6A7</accession>
<comment type="similarity">
    <text evidence="10">Belongs to the MurCDEF family. MurF subfamily.</text>
</comment>
<evidence type="ECO:0000256" key="4">
    <source>
        <dbReference type="ARBA" id="ARBA00022741"/>
    </source>
</evidence>
<feature type="domain" description="Mur ligase central" evidence="15">
    <location>
        <begin position="106"/>
        <end position="293"/>
    </location>
</feature>
<reference evidence="16" key="1">
    <citation type="journal article" date="2014" name="Int. J. Syst. Evol. Microbiol.">
        <title>Complete genome sequence of Corynebacterium casei LMG S-19264T (=DSM 44701T), isolated from a smear-ripened cheese.</title>
        <authorList>
            <consortium name="US DOE Joint Genome Institute (JGI-PGF)"/>
            <person name="Walter F."/>
            <person name="Albersmeier A."/>
            <person name="Kalinowski J."/>
            <person name="Ruckert C."/>
        </authorList>
    </citation>
    <scope>NUCLEOTIDE SEQUENCE</scope>
    <source>
        <strain evidence="16">CGMCC 1.14988</strain>
    </source>
</reference>
<keyword evidence="2 10" id="KW-0436">Ligase</keyword>
<dbReference type="PANTHER" id="PTHR43024">
    <property type="entry name" value="UDP-N-ACETYLMURAMOYL-TRIPEPTIDE--D-ALANYL-D-ALANINE LIGASE"/>
    <property type="match status" value="1"/>
</dbReference>
<dbReference type="NCBIfam" id="TIGR01143">
    <property type="entry name" value="murF"/>
    <property type="match status" value="1"/>
</dbReference>
<keyword evidence="1 10" id="KW-0963">Cytoplasm</keyword>
<dbReference type="GO" id="GO:0051301">
    <property type="term" value="P:cell division"/>
    <property type="evidence" value="ECO:0007669"/>
    <property type="project" value="UniProtKB-KW"/>
</dbReference>
<dbReference type="SUPFAM" id="SSF53623">
    <property type="entry name" value="MurD-like peptide ligases, catalytic domain"/>
    <property type="match status" value="1"/>
</dbReference>
<keyword evidence="4 10" id="KW-0547">Nucleotide-binding</keyword>
<dbReference type="UniPathway" id="UPA00219"/>
<dbReference type="InterPro" id="IPR036615">
    <property type="entry name" value="Mur_ligase_C_dom_sf"/>
</dbReference>
<dbReference type="PANTHER" id="PTHR43024:SF1">
    <property type="entry name" value="UDP-N-ACETYLMURAMOYL-TRIPEPTIDE--D-ALANYL-D-ALANINE LIGASE"/>
    <property type="match status" value="1"/>
</dbReference>
<keyword evidence="9 10" id="KW-0961">Cell wall biogenesis/degradation</keyword>
<evidence type="ECO:0000313" key="17">
    <source>
        <dbReference type="Proteomes" id="UP000650511"/>
    </source>
</evidence>
<evidence type="ECO:0000256" key="8">
    <source>
        <dbReference type="ARBA" id="ARBA00023306"/>
    </source>
</evidence>
<evidence type="ECO:0000259" key="15">
    <source>
        <dbReference type="Pfam" id="PF08245"/>
    </source>
</evidence>
<dbReference type="SUPFAM" id="SSF53244">
    <property type="entry name" value="MurD-like peptide ligases, peptide-binding domain"/>
    <property type="match status" value="1"/>
</dbReference>
<dbReference type="EMBL" id="BMHA01000003">
    <property type="protein sequence ID" value="GGI04319.1"/>
    <property type="molecule type" value="Genomic_DNA"/>
</dbReference>
<dbReference type="Gene3D" id="3.40.1390.10">
    <property type="entry name" value="MurE/MurF, N-terminal domain"/>
    <property type="match status" value="1"/>
</dbReference>
<keyword evidence="3 10" id="KW-0132">Cell division</keyword>
<comment type="subcellular location">
    <subcellularLocation>
        <location evidence="10 11">Cytoplasm</location>
    </subcellularLocation>
</comment>
<dbReference type="AlphaFoldDB" id="A0A8J3A6A7"/>
<feature type="compositionally biased region" description="Basic and acidic residues" evidence="12">
    <location>
        <begin position="454"/>
        <end position="468"/>
    </location>
</feature>
<dbReference type="EC" id="6.3.2.10" evidence="10 11"/>
<feature type="domain" description="Mur ligase N-terminal catalytic" evidence="13">
    <location>
        <begin position="24"/>
        <end position="72"/>
    </location>
</feature>
<dbReference type="InterPro" id="IPR005863">
    <property type="entry name" value="UDP-N-AcMur_synth"/>
</dbReference>
<evidence type="ECO:0000256" key="1">
    <source>
        <dbReference type="ARBA" id="ARBA00022490"/>
    </source>
</evidence>
<evidence type="ECO:0000256" key="10">
    <source>
        <dbReference type="HAMAP-Rule" id="MF_02019"/>
    </source>
</evidence>
<keyword evidence="7 10" id="KW-0573">Peptidoglycan synthesis</keyword>
<dbReference type="GO" id="GO:0005524">
    <property type="term" value="F:ATP binding"/>
    <property type="evidence" value="ECO:0007669"/>
    <property type="project" value="UniProtKB-UniRule"/>
</dbReference>
<dbReference type="GO" id="GO:0009252">
    <property type="term" value="P:peptidoglycan biosynthetic process"/>
    <property type="evidence" value="ECO:0007669"/>
    <property type="project" value="UniProtKB-UniRule"/>
</dbReference>
<proteinExistence type="inferred from homology"/>
<comment type="function">
    <text evidence="10 11">Involved in cell wall formation. Catalyzes the final step in the synthesis of UDP-N-acetylmuramoyl-pentapeptide, the precursor of murein.</text>
</comment>
<name>A0A8J3A6A7_9ACTN</name>
<dbReference type="Gene3D" id="3.90.190.20">
    <property type="entry name" value="Mur ligase, C-terminal domain"/>
    <property type="match status" value="1"/>
</dbReference>
<gene>
    <name evidence="10 16" type="primary">murF</name>
    <name evidence="16" type="ORF">GCM10011354_08500</name>
</gene>
<dbReference type="InterPro" id="IPR036565">
    <property type="entry name" value="Mur-like_cat_sf"/>
</dbReference>
<organism evidence="16 17">
    <name type="scientific">Egicoccus halophilus</name>
    <dbReference type="NCBI Taxonomy" id="1670830"/>
    <lineage>
        <taxon>Bacteria</taxon>
        <taxon>Bacillati</taxon>
        <taxon>Actinomycetota</taxon>
        <taxon>Nitriliruptoria</taxon>
        <taxon>Egicoccales</taxon>
        <taxon>Egicoccaceae</taxon>
        <taxon>Egicoccus</taxon>
    </lineage>
</organism>